<dbReference type="eggNOG" id="COG0823">
    <property type="taxonomic scope" value="Bacteria"/>
</dbReference>
<dbReference type="Proteomes" id="UP000000557">
    <property type="component" value="Chromosome"/>
</dbReference>
<dbReference type="SUPFAM" id="SSF69304">
    <property type="entry name" value="Tricorn protease N-terminal domain"/>
    <property type="match status" value="1"/>
</dbReference>
<dbReference type="EMBL" id="BA000045">
    <property type="protein sequence ID" value="BAC92174.1"/>
    <property type="molecule type" value="Genomic_DNA"/>
</dbReference>
<dbReference type="STRING" id="251221.gene:10761752"/>
<accession>Q7NDK2</accession>
<evidence type="ECO:0000313" key="2">
    <source>
        <dbReference type="EMBL" id="BAC92174.1"/>
    </source>
</evidence>
<proteinExistence type="predicted"/>
<gene>
    <name evidence="2" type="ordered locus">glr4233</name>
</gene>
<reference evidence="2 3" key="1">
    <citation type="journal article" date="2003" name="DNA Res.">
        <title>Complete genome structure of Gloeobacter violaceus PCC 7421, a cyanobacterium that lacks thylakoids.</title>
        <authorList>
            <person name="Nakamura Y."/>
            <person name="Kaneko T."/>
            <person name="Sato S."/>
            <person name="Mimuro M."/>
            <person name="Miyashita H."/>
            <person name="Tsuchiya T."/>
            <person name="Sasamoto S."/>
            <person name="Watanabe A."/>
            <person name="Kawashima K."/>
            <person name="Kishida Y."/>
            <person name="Kiyokawa C."/>
            <person name="Kohara M."/>
            <person name="Matsumoto M."/>
            <person name="Matsuno A."/>
            <person name="Nakazaki N."/>
            <person name="Shimpo S."/>
            <person name="Takeuchi C."/>
            <person name="Yamada M."/>
            <person name="Tabata S."/>
        </authorList>
    </citation>
    <scope>NUCLEOTIDE SEQUENCE [LARGE SCALE GENOMIC DNA]</scope>
    <source>
        <strain evidence="3">ATCC 29082 / PCC 7421</strain>
    </source>
</reference>
<name>Q7NDK2_GLOVI</name>
<organism evidence="2 3">
    <name type="scientific">Gloeobacter violaceus (strain ATCC 29082 / PCC 7421)</name>
    <dbReference type="NCBI Taxonomy" id="251221"/>
    <lineage>
        <taxon>Bacteria</taxon>
        <taxon>Bacillati</taxon>
        <taxon>Cyanobacteriota</taxon>
        <taxon>Cyanophyceae</taxon>
        <taxon>Gloeobacterales</taxon>
        <taxon>Gloeobacteraceae</taxon>
        <taxon>Gloeobacter</taxon>
    </lineage>
</organism>
<protein>
    <submittedName>
        <fullName evidence="2">Glr4233 protein</fullName>
    </submittedName>
</protein>
<dbReference type="RefSeq" id="WP_011144217.1">
    <property type="nucleotide sequence ID" value="NC_005125.1"/>
</dbReference>
<dbReference type="KEGG" id="gvi:glr4233"/>
<dbReference type="AlphaFoldDB" id="Q7NDK2"/>
<dbReference type="HOGENOM" id="CLU_677503_0_0_3"/>
<evidence type="ECO:0000256" key="1">
    <source>
        <dbReference type="SAM" id="SignalP"/>
    </source>
</evidence>
<keyword evidence="3" id="KW-1185">Reference proteome</keyword>
<evidence type="ECO:0000313" key="3">
    <source>
        <dbReference type="Proteomes" id="UP000000557"/>
    </source>
</evidence>
<feature type="chain" id="PRO_5004288792" evidence="1">
    <location>
        <begin position="22"/>
        <end position="372"/>
    </location>
</feature>
<dbReference type="InParanoid" id="Q7NDK2"/>
<keyword evidence="1" id="KW-0732">Signal</keyword>
<dbReference type="EnsemblBacteria" id="BAC92174">
    <property type="protein sequence ID" value="BAC92174"/>
    <property type="gene ID" value="BAC92174"/>
</dbReference>
<reference evidence="2 3" key="2">
    <citation type="journal article" date="2003" name="DNA Res.">
        <title>Complete genome structure of Gloeobacter violaceus PCC 7421, a cyanobacterium that lacks thylakoids (supplement).</title>
        <authorList>
            <person name="Nakamura Y."/>
            <person name="Kaneko T."/>
            <person name="Sato S."/>
            <person name="Mimuro M."/>
            <person name="Miyashita H."/>
            <person name="Tsuchiya T."/>
            <person name="Sasamoto S."/>
            <person name="Watanabe A."/>
            <person name="Kawashima K."/>
            <person name="Kishida Y."/>
            <person name="Kiyokawa C."/>
            <person name="Kohara M."/>
            <person name="Matsumoto M."/>
            <person name="Matsuno A."/>
            <person name="Nakazaki N."/>
            <person name="Shimpo S."/>
            <person name="Takeuchi C."/>
            <person name="Yamada M."/>
            <person name="Tabata S."/>
        </authorList>
    </citation>
    <scope>NUCLEOTIDE SEQUENCE [LARGE SCALE GENOMIC DNA]</scope>
    <source>
        <strain evidence="3">ATCC 29082 / PCC 7421</strain>
    </source>
</reference>
<dbReference type="PhylomeDB" id="Q7NDK2"/>
<sequence>MCTRQCVGTALALFLATLAWAPAALPAPLDVQVSELGVIDPEFDSLAARFTWVDTFGSVWIGHVDPATGDFVPRSGQSVLVDTGAVPLGAVVNGPEWVYSASGPQIVFTKYDQARRRAIARARAGAEGWRSEVLQGGSNRFQPIGSLDRSDPQPRIAYTGPQQQVLWRQLDDPASETVVPDADPGIRWVPGRRAMTYSAVVDGGRQAFLYDIDTQVREQLTFDAGAKKAVYLWQAPEYNSEYLLFALVDQSSIGVYRKLGEAWSRIATLKPPAVGNYLFSPEVFVYGGKSYIFMATSTSRDQASKTVPTDIWLAGIEPAAPFYRQLSDATPRVRKDPEFFLTAQGPVVFYLAYLDPETTAIFRCNAGLGVLR</sequence>
<feature type="signal peptide" evidence="1">
    <location>
        <begin position="1"/>
        <end position="21"/>
    </location>
</feature>